<dbReference type="STRING" id="321339.SAMN05444340_105161"/>
<dbReference type="Pfam" id="PF13704">
    <property type="entry name" value="Glyco_tranf_2_4"/>
    <property type="match status" value="1"/>
</dbReference>
<accession>A0A1H3IMQ2</accession>
<dbReference type="Proteomes" id="UP000199286">
    <property type="component" value="Unassembled WGS sequence"/>
</dbReference>
<organism evidence="1 2">
    <name type="scientific">Citreimonas salinaria</name>
    <dbReference type="NCBI Taxonomy" id="321339"/>
    <lineage>
        <taxon>Bacteria</taxon>
        <taxon>Pseudomonadati</taxon>
        <taxon>Pseudomonadota</taxon>
        <taxon>Alphaproteobacteria</taxon>
        <taxon>Rhodobacterales</taxon>
        <taxon>Roseobacteraceae</taxon>
        <taxon>Citreimonas</taxon>
    </lineage>
</organism>
<gene>
    <name evidence="1" type="ORF">SAMN05444340_105161</name>
</gene>
<evidence type="ECO:0008006" key="3">
    <source>
        <dbReference type="Google" id="ProtNLM"/>
    </source>
</evidence>
<dbReference type="RefSeq" id="WP_089882216.1">
    <property type="nucleotide sequence ID" value="NZ_FNPF01000005.1"/>
</dbReference>
<dbReference type="OrthoDB" id="835336at2"/>
<evidence type="ECO:0000313" key="1">
    <source>
        <dbReference type="EMBL" id="SDY28961.1"/>
    </source>
</evidence>
<proteinExistence type="predicted"/>
<name>A0A1H3IMQ2_9RHOB</name>
<protein>
    <recommendedName>
        <fullName evidence="3">Glycosyl transferase family 2</fullName>
    </recommendedName>
</protein>
<keyword evidence="2" id="KW-1185">Reference proteome</keyword>
<dbReference type="AlphaFoldDB" id="A0A1H3IMQ2"/>
<sequence>MQNIAAAVTMVRDDTVFLAAWLRHYGAMLGRENCTVINHGRGAEVARMAQGCNVIGIPGDPHPNFEMKRWRMLNNIVQALRPYYTHIIVGDVDELVVLDPERGSLLEFLGRTRGRRVLTPVGLEVIHHRRIECEPIDTSVLGPRMHVRPAPDYSKPCIVSTGTKIARGGHFTQHDRLETPEGLYLLHLKYTDFATYVAAQDRRNAMTAALGVGLRETTVGRHWFAQARGDDAAVFDAFDALPLKDGFDTGWLRDAMHATWGPRGDTGFWQFARDDHAVRYRLPKRFAGLF</sequence>
<reference evidence="1 2" key="1">
    <citation type="submission" date="2016-10" db="EMBL/GenBank/DDBJ databases">
        <authorList>
            <person name="de Groot N.N."/>
        </authorList>
    </citation>
    <scope>NUCLEOTIDE SEQUENCE [LARGE SCALE GENOMIC DNA]</scope>
    <source>
        <strain evidence="1 2">DSM 26880</strain>
    </source>
</reference>
<evidence type="ECO:0000313" key="2">
    <source>
        <dbReference type="Proteomes" id="UP000199286"/>
    </source>
</evidence>
<dbReference type="EMBL" id="FNPF01000005">
    <property type="protein sequence ID" value="SDY28961.1"/>
    <property type="molecule type" value="Genomic_DNA"/>
</dbReference>